<dbReference type="SUPFAM" id="SSF53448">
    <property type="entry name" value="Nucleotide-diphospho-sugar transferases"/>
    <property type="match status" value="1"/>
</dbReference>
<protein>
    <recommendedName>
        <fullName evidence="1">DUF4301 domain-containing protein</fullName>
    </recommendedName>
</protein>
<feature type="domain" description="DUF4301" evidence="1">
    <location>
        <begin position="10"/>
        <end position="451"/>
    </location>
</feature>
<dbReference type="Proteomes" id="UP000198668">
    <property type="component" value="Unassembled WGS sequence"/>
</dbReference>
<evidence type="ECO:0000313" key="3">
    <source>
        <dbReference type="Proteomes" id="UP000198668"/>
    </source>
</evidence>
<accession>A0A1I3DPI5</accession>
<sequence length="456" mass="52633">MEEFIEKFRNGTHYMEIVSAVTEKELTTSNDITEEYVEQKCVKFIPASGAATRMFKDLYTFLDDEKETAFIDQFFDQLEHFAFYEDIKEFVETNKLDKYTTEGRLKIADCVVKSKLAYGHLPKALIKMHTYNDGATTPIDEHIFEGEQYLNQDSFNMHFTIAEEHEELFNQYVDQVLQGKEHIDITYSFQKKETDTPAVDMNNQPFYLDNGEVFYRPGGHGALLENLNDLDADIIFIKNIDNVCHRSQVEDTIESKKALASVGLNVQKQINAYIADILSNEYHLADIEQFIKDILNITLKTALTKDKALEFLNRPLRVCGMVRNNGEAGGGPFVVDNGDYLDLQICEKAEIDLADEEKRAIFESSGYFNPVDIVCFVKDYKDEKFDLRDYTNEDRYFISEKTYQGKEIKALEHPGLWNGAMHNWNTLFMEVPLSTFNPVKTVNDLLREGHREVLSL</sequence>
<dbReference type="OrthoDB" id="5572060at2"/>
<dbReference type="AlphaFoldDB" id="A0A1I3DPI5"/>
<reference evidence="2 3" key="1">
    <citation type="submission" date="2016-10" db="EMBL/GenBank/DDBJ databases">
        <authorList>
            <person name="de Groot N.N."/>
        </authorList>
    </citation>
    <scope>NUCLEOTIDE SEQUENCE [LARGE SCALE GENOMIC DNA]</scope>
    <source>
        <strain evidence="2 3">DSM 27630</strain>
    </source>
</reference>
<dbReference type="InterPro" id="IPR029044">
    <property type="entry name" value="Nucleotide-diphossugar_trans"/>
</dbReference>
<gene>
    <name evidence="2" type="ORF">SAMN04489868_1473</name>
</gene>
<organism evidence="2 3">
    <name type="scientific">Pisciglobus halotolerans</name>
    <dbReference type="NCBI Taxonomy" id="745365"/>
    <lineage>
        <taxon>Bacteria</taxon>
        <taxon>Bacillati</taxon>
        <taxon>Bacillota</taxon>
        <taxon>Bacilli</taxon>
        <taxon>Lactobacillales</taxon>
        <taxon>Carnobacteriaceae</taxon>
    </lineage>
</organism>
<keyword evidence="3" id="KW-1185">Reference proteome</keyword>
<dbReference type="RefSeq" id="WP_092093595.1">
    <property type="nucleotide sequence ID" value="NZ_FOQE01000047.1"/>
</dbReference>
<name>A0A1I3DPI5_9LACT</name>
<dbReference type="EMBL" id="FOQE01000047">
    <property type="protein sequence ID" value="SFH88650.1"/>
    <property type="molecule type" value="Genomic_DNA"/>
</dbReference>
<evidence type="ECO:0000313" key="2">
    <source>
        <dbReference type="EMBL" id="SFH88650.1"/>
    </source>
</evidence>
<proteinExistence type="predicted"/>
<evidence type="ECO:0000259" key="1">
    <source>
        <dbReference type="Pfam" id="PF14134"/>
    </source>
</evidence>
<dbReference type="Pfam" id="PF14134">
    <property type="entry name" value="DUF4301"/>
    <property type="match status" value="1"/>
</dbReference>
<dbReference type="InterPro" id="IPR025393">
    <property type="entry name" value="DUF4301"/>
</dbReference>